<protein>
    <recommendedName>
        <fullName evidence="11">Glycerol-3-phosphate dehydrogenase</fullName>
        <ecNumber evidence="11">1.1.1.94</ecNumber>
    </recommendedName>
</protein>
<dbReference type="NCBIfam" id="NF000940">
    <property type="entry name" value="PRK00094.1-2"/>
    <property type="match status" value="1"/>
</dbReference>
<evidence type="ECO:0000256" key="8">
    <source>
        <dbReference type="PIRSR" id="PIRSR000114-2"/>
    </source>
</evidence>
<evidence type="ECO:0000256" key="4">
    <source>
        <dbReference type="ARBA" id="ARBA00023098"/>
    </source>
</evidence>
<keyword evidence="9 10" id="KW-0520">NAD</keyword>
<evidence type="ECO:0000256" key="7">
    <source>
        <dbReference type="PIRSR" id="PIRSR000114-1"/>
    </source>
</evidence>
<dbReference type="GO" id="GO:0046168">
    <property type="term" value="P:glycerol-3-phosphate catabolic process"/>
    <property type="evidence" value="ECO:0007669"/>
    <property type="project" value="InterPro"/>
</dbReference>
<dbReference type="GO" id="GO:0005975">
    <property type="term" value="P:carbohydrate metabolic process"/>
    <property type="evidence" value="ECO:0007669"/>
    <property type="project" value="InterPro"/>
</dbReference>
<evidence type="ECO:0000259" key="12">
    <source>
        <dbReference type="Pfam" id="PF01210"/>
    </source>
</evidence>
<keyword evidence="4" id="KW-0443">Lipid metabolism</keyword>
<dbReference type="PANTHER" id="PTHR11728:SF1">
    <property type="entry name" value="GLYCEROL-3-PHOSPHATE DEHYDROGENASE [NAD(+)] 2, CHLOROPLASTIC"/>
    <property type="match status" value="1"/>
</dbReference>
<dbReference type="SUPFAM" id="SSF48179">
    <property type="entry name" value="6-phosphogluconate dehydrogenase C-terminal domain-like"/>
    <property type="match status" value="1"/>
</dbReference>
<keyword evidence="3 10" id="KW-0560">Oxidoreductase</keyword>
<dbReference type="GO" id="GO:0051287">
    <property type="term" value="F:NAD binding"/>
    <property type="evidence" value="ECO:0007669"/>
    <property type="project" value="InterPro"/>
</dbReference>
<feature type="binding site" evidence="9">
    <location>
        <position position="172"/>
    </location>
    <ligand>
        <name>NAD(+)</name>
        <dbReference type="ChEBI" id="CHEBI:57540"/>
    </ligand>
</feature>
<dbReference type="SUPFAM" id="SSF51735">
    <property type="entry name" value="NAD(P)-binding Rossmann-fold domains"/>
    <property type="match status" value="1"/>
</dbReference>
<dbReference type="InterPro" id="IPR013328">
    <property type="entry name" value="6PGD_dom2"/>
</dbReference>
<dbReference type="InterPro" id="IPR006109">
    <property type="entry name" value="G3P_DH_NAD-dep_C"/>
</dbReference>
<dbReference type="GO" id="GO:0047952">
    <property type="term" value="F:glycerol-3-phosphate dehydrogenase [NAD(P)+] activity"/>
    <property type="evidence" value="ECO:0007669"/>
    <property type="project" value="UniProtKB-EC"/>
</dbReference>
<feature type="domain" description="Glycerol-3-phosphate dehydrogenase NAD-dependent C-terminal" evidence="13">
    <location>
        <begin position="212"/>
        <end position="349"/>
    </location>
</feature>
<keyword evidence="2" id="KW-0444">Lipid biosynthesis</keyword>
<dbReference type="EC" id="1.1.1.94" evidence="11"/>
<evidence type="ECO:0000256" key="5">
    <source>
        <dbReference type="ARBA" id="ARBA00023209"/>
    </source>
</evidence>
<dbReference type="Gene3D" id="3.40.50.720">
    <property type="entry name" value="NAD(P)-binding Rossmann-like Domain"/>
    <property type="match status" value="1"/>
</dbReference>
<dbReference type="Proteomes" id="UP000662074">
    <property type="component" value="Unassembled WGS sequence"/>
</dbReference>
<sequence>MGLVFKAKNYTFVSLFKSMNRRNKFMQEQPQKILVVGGGSWATANIKMLTDNAAPKEIFWWMRNAQAVEDIQKFGHNPNYLSSVEIKVPAQNIATDLKGLIQKADFILLNVPAAFLKNALADITAVDFAGKKIISAIKGIVPDENLIIGEFLHKYFEVPFKNFLVISGPCHAEEVALEKLSYLTIASQDADLAAVFAGMLNTRYIKTTTSDDIYGTEYGAVLKNIYAVASGICHGIGYGDNFQAVLISNAISEMKDFVDAVHPIDRDIKESAYLGDLLVTAYSQFSRNRTFGNMIGKGYTVTSAQLEMNMVAEGYYAVNCLHQINKQYTVSMPICEAVYRILYKKHSPVTEMRRLAEQLS</sequence>
<evidence type="ECO:0000256" key="3">
    <source>
        <dbReference type="ARBA" id="ARBA00023002"/>
    </source>
</evidence>
<reference evidence="14" key="2">
    <citation type="submission" date="2020-09" db="EMBL/GenBank/DDBJ databases">
        <authorList>
            <person name="Sun Q."/>
            <person name="Sedlacek I."/>
        </authorList>
    </citation>
    <scope>NUCLEOTIDE SEQUENCE</scope>
    <source>
        <strain evidence="14">CCM 8711</strain>
    </source>
</reference>
<evidence type="ECO:0000313" key="14">
    <source>
        <dbReference type="EMBL" id="GGI51890.1"/>
    </source>
</evidence>
<evidence type="ECO:0000256" key="11">
    <source>
        <dbReference type="RuleBase" id="RU000439"/>
    </source>
</evidence>
<proteinExistence type="inferred from homology"/>
<evidence type="ECO:0000313" key="15">
    <source>
        <dbReference type="Proteomes" id="UP000662074"/>
    </source>
</evidence>
<dbReference type="GO" id="GO:0005829">
    <property type="term" value="C:cytosol"/>
    <property type="evidence" value="ECO:0007669"/>
    <property type="project" value="TreeGrafter"/>
</dbReference>
<dbReference type="PIRSF" id="PIRSF000114">
    <property type="entry name" value="Glycerol-3-P_dh"/>
    <property type="match status" value="1"/>
</dbReference>
<evidence type="ECO:0000256" key="2">
    <source>
        <dbReference type="ARBA" id="ARBA00022516"/>
    </source>
</evidence>
<dbReference type="InterPro" id="IPR011128">
    <property type="entry name" value="G3P_DH_NAD-dep_N"/>
</dbReference>
<feature type="binding site" evidence="8">
    <location>
        <position position="138"/>
    </location>
    <ligand>
        <name>substrate</name>
    </ligand>
</feature>
<feature type="binding site" evidence="9">
    <location>
        <position position="287"/>
    </location>
    <ligand>
        <name>NAD(+)</name>
        <dbReference type="ChEBI" id="CHEBI:57540"/>
    </ligand>
</feature>
<comment type="similarity">
    <text evidence="1 10">Belongs to the NAD-dependent glycerol-3-phosphate dehydrogenase family.</text>
</comment>
<evidence type="ECO:0000256" key="6">
    <source>
        <dbReference type="ARBA" id="ARBA00023264"/>
    </source>
</evidence>
<gene>
    <name evidence="14" type="ORF">GCM10011425_31020</name>
</gene>
<feature type="active site" description="Proton acceptor" evidence="7">
    <location>
        <position position="223"/>
    </location>
</feature>
<keyword evidence="15" id="KW-1185">Reference proteome</keyword>
<dbReference type="PANTHER" id="PTHR11728">
    <property type="entry name" value="GLYCEROL-3-PHOSPHATE DEHYDROGENASE"/>
    <property type="match status" value="1"/>
</dbReference>
<keyword evidence="6" id="KW-1208">Phospholipid metabolism</keyword>
<dbReference type="PRINTS" id="PR00077">
    <property type="entry name" value="GPDHDRGNASE"/>
</dbReference>
<feature type="binding site" evidence="8">
    <location>
        <begin position="287"/>
        <end position="288"/>
    </location>
    <ligand>
        <name>substrate</name>
    </ligand>
</feature>
<name>A0A917N2F0_9SPHI</name>
<comment type="caution">
    <text evidence="14">The sequence shown here is derived from an EMBL/GenBank/DDBJ whole genome shotgun (WGS) entry which is preliminary data.</text>
</comment>
<accession>A0A917N2F0</accession>
<dbReference type="Pfam" id="PF01210">
    <property type="entry name" value="NAD_Gly3P_dh_N"/>
    <property type="match status" value="1"/>
</dbReference>
<dbReference type="Pfam" id="PF07479">
    <property type="entry name" value="NAD_Gly3P_dh_C"/>
    <property type="match status" value="1"/>
</dbReference>
<evidence type="ECO:0000259" key="13">
    <source>
        <dbReference type="Pfam" id="PF07479"/>
    </source>
</evidence>
<keyword evidence="5" id="KW-0594">Phospholipid biosynthesis</keyword>
<dbReference type="Gene3D" id="1.10.1040.10">
    <property type="entry name" value="N-(1-d-carboxylethyl)-l-norvaline Dehydrogenase, domain 2"/>
    <property type="match status" value="1"/>
</dbReference>
<evidence type="ECO:0000256" key="1">
    <source>
        <dbReference type="ARBA" id="ARBA00011009"/>
    </source>
</evidence>
<comment type="catalytic activity">
    <reaction evidence="11">
        <text>sn-glycerol 3-phosphate + NADP(+) = dihydroxyacetone phosphate + NADPH + H(+)</text>
        <dbReference type="Rhea" id="RHEA:11096"/>
        <dbReference type="ChEBI" id="CHEBI:15378"/>
        <dbReference type="ChEBI" id="CHEBI:57597"/>
        <dbReference type="ChEBI" id="CHEBI:57642"/>
        <dbReference type="ChEBI" id="CHEBI:57783"/>
        <dbReference type="ChEBI" id="CHEBI:58349"/>
        <dbReference type="EC" id="1.1.1.94"/>
    </reaction>
</comment>
<dbReference type="PROSITE" id="PS00957">
    <property type="entry name" value="NAD_G3PDH"/>
    <property type="match status" value="1"/>
</dbReference>
<organism evidence="14 15">
    <name type="scientific">Mucilaginibacter galii</name>
    <dbReference type="NCBI Taxonomy" id="2005073"/>
    <lineage>
        <taxon>Bacteria</taxon>
        <taxon>Pseudomonadati</taxon>
        <taxon>Bacteroidota</taxon>
        <taxon>Sphingobacteriia</taxon>
        <taxon>Sphingobacteriales</taxon>
        <taxon>Sphingobacteriaceae</taxon>
        <taxon>Mucilaginibacter</taxon>
    </lineage>
</organism>
<feature type="domain" description="Glycerol-3-phosphate dehydrogenase NAD-dependent N-terminal" evidence="12">
    <location>
        <begin position="32"/>
        <end position="192"/>
    </location>
</feature>
<dbReference type="AlphaFoldDB" id="A0A917N2F0"/>
<dbReference type="InterPro" id="IPR036291">
    <property type="entry name" value="NAD(P)-bd_dom_sf"/>
</dbReference>
<dbReference type="InterPro" id="IPR006168">
    <property type="entry name" value="G3P_DH_NAD-dep"/>
</dbReference>
<evidence type="ECO:0000256" key="9">
    <source>
        <dbReference type="PIRSR" id="PIRSR000114-3"/>
    </source>
</evidence>
<evidence type="ECO:0000256" key="10">
    <source>
        <dbReference type="RuleBase" id="RU000437"/>
    </source>
</evidence>
<dbReference type="EMBL" id="BMDO01000009">
    <property type="protein sequence ID" value="GGI51890.1"/>
    <property type="molecule type" value="Genomic_DNA"/>
</dbReference>
<feature type="binding site" evidence="9">
    <location>
        <position position="115"/>
    </location>
    <ligand>
        <name>NAD(+)</name>
        <dbReference type="ChEBI" id="CHEBI:57540"/>
    </ligand>
</feature>
<dbReference type="InterPro" id="IPR008927">
    <property type="entry name" value="6-PGluconate_DH-like_C_sf"/>
</dbReference>
<reference evidence="14" key="1">
    <citation type="journal article" date="2014" name="Int. J. Syst. Evol. Microbiol.">
        <title>Complete genome sequence of Corynebacterium casei LMG S-19264T (=DSM 44701T), isolated from a smear-ripened cheese.</title>
        <authorList>
            <consortium name="US DOE Joint Genome Institute (JGI-PGF)"/>
            <person name="Walter F."/>
            <person name="Albersmeier A."/>
            <person name="Kalinowski J."/>
            <person name="Ruckert C."/>
        </authorList>
    </citation>
    <scope>NUCLEOTIDE SEQUENCE</scope>
    <source>
        <strain evidence="14">CCM 8711</strain>
    </source>
</reference>
<dbReference type="GO" id="GO:0008654">
    <property type="term" value="P:phospholipid biosynthetic process"/>
    <property type="evidence" value="ECO:0007669"/>
    <property type="project" value="UniProtKB-KW"/>
</dbReference>